<feature type="transmembrane region" description="Helical" evidence="1">
    <location>
        <begin position="78"/>
        <end position="97"/>
    </location>
</feature>
<keyword evidence="3" id="KW-1185">Reference proteome</keyword>
<comment type="caution">
    <text evidence="2">The sequence shown here is derived from an EMBL/GenBank/DDBJ whole genome shotgun (WGS) entry which is preliminary data.</text>
</comment>
<dbReference type="RefSeq" id="WP_224829199.1">
    <property type="nucleotide sequence ID" value="NZ_JAIVEF010000017.1"/>
</dbReference>
<sequence>MAPVSTGQIGRWVVGDKRPRRALVGAVLGLLGLASGAFFLGLDVGLFDVGGGWIVVVLGIAFLGGIFRAGLGSTVGSLWLIAIWWFVFPPLVGYFTGEWTTMASRYMHPRVLGFGYTSARTELLGGLEYGVRFGLLFAVISGTIAYILGTVINGVKTRLV</sequence>
<evidence type="ECO:0000313" key="3">
    <source>
        <dbReference type="Proteomes" id="UP001595925"/>
    </source>
</evidence>
<accession>A0ABD5QK16</accession>
<evidence type="ECO:0000313" key="2">
    <source>
        <dbReference type="EMBL" id="MFC4989349.1"/>
    </source>
</evidence>
<feature type="transmembrane region" description="Helical" evidence="1">
    <location>
        <begin position="133"/>
        <end position="155"/>
    </location>
</feature>
<protein>
    <recommendedName>
        <fullName evidence="4">DUF2062 domain-containing protein</fullName>
    </recommendedName>
</protein>
<keyword evidence="1" id="KW-0812">Transmembrane</keyword>
<dbReference type="EMBL" id="JBHSJG010000047">
    <property type="protein sequence ID" value="MFC4989349.1"/>
    <property type="molecule type" value="Genomic_DNA"/>
</dbReference>
<name>A0ABD5QK16_9EURY</name>
<evidence type="ECO:0000256" key="1">
    <source>
        <dbReference type="SAM" id="Phobius"/>
    </source>
</evidence>
<keyword evidence="1" id="KW-0472">Membrane</keyword>
<organism evidence="2 3">
    <name type="scientific">Saliphagus infecundisoli</name>
    <dbReference type="NCBI Taxonomy" id="1849069"/>
    <lineage>
        <taxon>Archaea</taxon>
        <taxon>Methanobacteriati</taxon>
        <taxon>Methanobacteriota</taxon>
        <taxon>Stenosarchaea group</taxon>
        <taxon>Halobacteria</taxon>
        <taxon>Halobacteriales</taxon>
        <taxon>Natrialbaceae</taxon>
        <taxon>Saliphagus</taxon>
    </lineage>
</organism>
<dbReference type="AlphaFoldDB" id="A0ABD5QK16"/>
<feature type="transmembrane region" description="Helical" evidence="1">
    <location>
        <begin position="21"/>
        <end position="40"/>
    </location>
</feature>
<reference evidence="2 3" key="1">
    <citation type="journal article" date="2019" name="Int. J. Syst. Evol. Microbiol.">
        <title>The Global Catalogue of Microorganisms (GCM) 10K type strain sequencing project: providing services to taxonomists for standard genome sequencing and annotation.</title>
        <authorList>
            <consortium name="The Broad Institute Genomics Platform"/>
            <consortium name="The Broad Institute Genome Sequencing Center for Infectious Disease"/>
            <person name="Wu L."/>
            <person name="Ma J."/>
        </authorList>
    </citation>
    <scope>NUCLEOTIDE SEQUENCE [LARGE SCALE GENOMIC DNA]</scope>
    <source>
        <strain evidence="2 3">CGMCC 1.15824</strain>
    </source>
</reference>
<dbReference type="Proteomes" id="UP001595925">
    <property type="component" value="Unassembled WGS sequence"/>
</dbReference>
<proteinExistence type="predicted"/>
<evidence type="ECO:0008006" key="4">
    <source>
        <dbReference type="Google" id="ProtNLM"/>
    </source>
</evidence>
<gene>
    <name evidence="2" type="ORF">ACFPFO_16625</name>
</gene>
<feature type="transmembrane region" description="Helical" evidence="1">
    <location>
        <begin position="52"/>
        <end position="71"/>
    </location>
</feature>
<keyword evidence="1" id="KW-1133">Transmembrane helix</keyword>